<dbReference type="Pfam" id="PF08241">
    <property type="entry name" value="Methyltransf_11"/>
    <property type="match status" value="1"/>
</dbReference>
<dbReference type="Gene3D" id="3.40.50.150">
    <property type="entry name" value="Vaccinia Virus protein VP39"/>
    <property type="match status" value="1"/>
</dbReference>
<dbReference type="InterPro" id="IPR029063">
    <property type="entry name" value="SAM-dependent_MTases_sf"/>
</dbReference>
<comment type="caution">
    <text evidence="2">The sequence shown here is derived from an EMBL/GenBank/DDBJ whole genome shotgun (WGS) entry which is preliminary data.</text>
</comment>
<dbReference type="InterPro" id="IPR013216">
    <property type="entry name" value="Methyltransf_11"/>
</dbReference>
<feature type="non-terminal residue" evidence="2">
    <location>
        <position position="1"/>
    </location>
</feature>
<dbReference type="SUPFAM" id="SSF53335">
    <property type="entry name" value="S-adenosyl-L-methionine-dependent methyltransferases"/>
    <property type="match status" value="1"/>
</dbReference>
<proteinExistence type="predicted"/>
<name>X1FVF8_9ZZZZ</name>
<dbReference type="AlphaFoldDB" id="X1FVF8"/>
<evidence type="ECO:0000313" key="2">
    <source>
        <dbReference type="EMBL" id="GAH36510.1"/>
    </source>
</evidence>
<reference evidence="2" key="1">
    <citation type="journal article" date="2014" name="Front. Microbiol.">
        <title>High frequency of phylogenetically diverse reductive dehalogenase-homologous genes in deep subseafloor sedimentary metagenomes.</title>
        <authorList>
            <person name="Kawai M."/>
            <person name="Futagami T."/>
            <person name="Toyoda A."/>
            <person name="Takaki Y."/>
            <person name="Nishi S."/>
            <person name="Hori S."/>
            <person name="Arai W."/>
            <person name="Tsubouchi T."/>
            <person name="Morono Y."/>
            <person name="Uchiyama I."/>
            <person name="Ito T."/>
            <person name="Fujiyama A."/>
            <person name="Inagaki F."/>
            <person name="Takami H."/>
        </authorList>
    </citation>
    <scope>NUCLEOTIDE SEQUENCE</scope>
    <source>
        <strain evidence="2">Expedition CK06-06</strain>
    </source>
</reference>
<protein>
    <recommendedName>
        <fullName evidence="1">Methyltransferase type 11 domain-containing protein</fullName>
    </recommendedName>
</protein>
<gene>
    <name evidence="2" type="ORF">S03H2_15876</name>
</gene>
<evidence type="ECO:0000259" key="1">
    <source>
        <dbReference type="Pfam" id="PF08241"/>
    </source>
</evidence>
<accession>X1FVF8</accession>
<organism evidence="2">
    <name type="scientific">marine sediment metagenome</name>
    <dbReference type="NCBI Taxonomy" id="412755"/>
    <lineage>
        <taxon>unclassified sequences</taxon>
        <taxon>metagenomes</taxon>
        <taxon>ecological metagenomes</taxon>
    </lineage>
</organism>
<feature type="domain" description="Methyltransferase type 11" evidence="1">
    <location>
        <begin position="42"/>
        <end position="88"/>
    </location>
</feature>
<dbReference type="EMBL" id="BARU01008078">
    <property type="protein sequence ID" value="GAH36510.1"/>
    <property type="molecule type" value="Genomic_DNA"/>
</dbReference>
<dbReference type="GO" id="GO:0008757">
    <property type="term" value="F:S-adenosylmethionine-dependent methyltransferase activity"/>
    <property type="evidence" value="ECO:0007669"/>
    <property type="project" value="InterPro"/>
</dbReference>
<sequence length="177" mass="20595">KSKIKKYYKTHDEIKIHFGGGKDKLEGFLNTDIIGKIPINIAKKLPFSSESVDMIYSCHVIEHIYYKHFKVFLKESFRVLKKGGKHIIMTPSLTHLINALYYDKDLKSILLKGHEKLAGVELDPALFLNRMMNTYYGHKFIHDFESINRVAKTVGYSENIREKSQLYNSKLLIIFLV</sequence>